<keyword evidence="3" id="KW-0804">Transcription</keyword>
<dbReference type="PANTHER" id="PTHR30055:SF234">
    <property type="entry name" value="HTH-TYPE TRANSCRIPTIONAL REGULATOR BETI"/>
    <property type="match status" value="1"/>
</dbReference>
<dbReference type="Gene3D" id="1.10.10.60">
    <property type="entry name" value="Homeodomain-like"/>
    <property type="match status" value="1"/>
</dbReference>
<dbReference type="InterPro" id="IPR001647">
    <property type="entry name" value="HTH_TetR"/>
</dbReference>
<dbReference type="InterPro" id="IPR009057">
    <property type="entry name" value="Homeodomain-like_sf"/>
</dbReference>
<dbReference type="EMBL" id="BAAAPE010000007">
    <property type="protein sequence ID" value="GAA2073026.1"/>
    <property type="molecule type" value="Genomic_DNA"/>
</dbReference>
<gene>
    <name evidence="7" type="ORF">GCM10009801_26030</name>
</gene>
<dbReference type="Gene3D" id="1.10.357.10">
    <property type="entry name" value="Tetracycline Repressor, domain 2"/>
    <property type="match status" value="1"/>
</dbReference>
<feature type="domain" description="HTH tetR-type" evidence="6">
    <location>
        <begin position="23"/>
        <end position="83"/>
    </location>
</feature>
<keyword evidence="8" id="KW-1185">Reference proteome</keyword>
<dbReference type="RefSeq" id="WP_344527377.1">
    <property type="nucleotide sequence ID" value="NZ_BAAAPE010000007.1"/>
</dbReference>
<evidence type="ECO:0000256" key="1">
    <source>
        <dbReference type="ARBA" id="ARBA00023015"/>
    </source>
</evidence>
<dbReference type="InterPro" id="IPR050109">
    <property type="entry name" value="HTH-type_TetR-like_transc_reg"/>
</dbReference>
<sequence length="236" mass="24934">MTSPTGADGRTGRRRYAARQPREVRRAQILDAAARAIAEHGWQGMTMERVAAGAGVAKSVSYAIFESRERLQRAVMRRAQEVTGERVARALAAAREADAAGADGVEARGTGARGIGAALGAGLASYLESVAREPEISRLVLLPIAGAPEGVREAVAEGRERVRRQILAAVEEHVARGGVTGLDTELLSHLVRDNAESLARLLLARPGTFTPRRLSGSVAELLRAVAGPDRPFGHGP</sequence>
<name>A0ABN2VUE5_9ACTN</name>
<dbReference type="Pfam" id="PF00440">
    <property type="entry name" value="TetR_N"/>
    <property type="match status" value="1"/>
</dbReference>
<evidence type="ECO:0000256" key="3">
    <source>
        <dbReference type="ARBA" id="ARBA00023163"/>
    </source>
</evidence>
<dbReference type="PRINTS" id="PR00455">
    <property type="entry name" value="HTHTETR"/>
</dbReference>
<comment type="caution">
    <text evidence="7">The sequence shown here is derived from an EMBL/GenBank/DDBJ whole genome shotgun (WGS) entry which is preliminary data.</text>
</comment>
<dbReference type="PANTHER" id="PTHR30055">
    <property type="entry name" value="HTH-TYPE TRANSCRIPTIONAL REGULATOR RUTR"/>
    <property type="match status" value="1"/>
</dbReference>
<dbReference type="InterPro" id="IPR036271">
    <property type="entry name" value="Tet_transcr_reg_TetR-rel_C_sf"/>
</dbReference>
<reference evidence="7 8" key="1">
    <citation type="journal article" date="2019" name="Int. J. Syst. Evol. Microbiol.">
        <title>The Global Catalogue of Microorganisms (GCM) 10K type strain sequencing project: providing services to taxonomists for standard genome sequencing and annotation.</title>
        <authorList>
            <consortium name="The Broad Institute Genomics Platform"/>
            <consortium name="The Broad Institute Genome Sequencing Center for Infectious Disease"/>
            <person name="Wu L."/>
            <person name="Ma J."/>
        </authorList>
    </citation>
    <scope>NUCLEOTIDE SEQUENCE [LARGE SCALE GENOMIC DNA]</scope>
    <source>
        <strain evidence="7 8">JCM 15478</strain>
    </source>
</reference>
<evidence type="ECO:0000256" key="4">
    <source>
        <dbReference type="PROSITE-ProRule" id="PRU00335"/>
    </source>
</evidence>
<evidence type="ECO:0000256" key="2">
    <source>
        <dbReference type="ARBA" id="ARBA00023125"/>
    </source>
</evidence>
<keyword evidence="2 4" id="KW-0238">DNA-binding</keyword>
<proteinExistence type="predicted"/>
<organism evidence="7 8">
    <name type="scientific">Streptomyces albiaxialis</name>
    <dbReference type="NCBI Taxonomy" id="329523"/>
    <lineage>
        <taxon>Bacteria</taxon>
        <taxon>Bacillati</taxon>
        <taxon>Actinomycetota</taxon>
        <taxon>Actinomycetes</taxon>
        <taxon>Kitasatosporales</taxon>
        <taxon>Streptomycetaceae</taxon>
        <taxon>Streptomyces</taxon>
    </lineage>
</organism>
<dbReference type="SUPFAM" id="SSF46689">
    <property type="entry name" value="Homeodomain-like"/>
    <property type="match status" value="1"/>
</dbReference>
<keyword evidence="1" id="KW-0805">Transcription regulation</keyword>
<evidence type="ECO:0000259" key="6">
    <source>
        <dbReference type="PROSITE" id="PS50977"/>
    </source>
</evidence>
<evidence type="ECO:0000256" key="5">
    <source>
        <dbReference type="SAM" id="MobiDB-lite"/>
    </source>
</evidence>
<accession>A0ABN2VUE5</accession>
<dbReference type="PROSITE" id="PS50977">
    <property type="entry name" value="HTH_TETR_2"/>
    <property type="match status" value="1"/>
</dbReference>
<dbReference type="SUPFAM" id="SSF48498">
    <property type="entry name" value="Tetracyclin repressor-like, C-terminal domain"/>
    <property type="match status" value="1"/>
</dbReference>
<evidence type="ECO:0000313" key="8">
    <source>
        <dbReference type="Proteomes" id="UP001500016"/>
    </source>
</evidence>
<dbReference type="Proteomes" id="UP001500016">
    <property type="component" value="Unassembled WGS sequence"/>
</dbReference>
<feature type="region of interest" description="Disordered" evidence="5">
    <location>
        <begin position="1"/>
        <end position="21"/>
    </location>
</feature>
<feature type="DNA-binding region" description="H-T-H motif" evidence="4">
    <location>
        <begin position="46"/>
        <end position="65"/>
    </location>
</feature>
<evidence type="ECO:0000313" key="7">
    <source>
        <dbReference type="EMBL" id="GAA2073026.1"/>
    </source>
</evidence>
<protein>
    <recommendedName>
        <fullName evidence="6">HTH tetR-type domain-containing protein</fullName>
    </recommendedName>
</protein>